<organism evidence="2 3">
    <name type="scientific">Novosphingobium indicum</name>
    <dbReference type="NCBI Taxonomy" id="462949"/>
    <lineage>
        <taxon>Bacteria</taxon>
        <taxon>Pseudomonadati</taxon>
        <taxon>Pseudomonadota</taxon>
        <taxon>Alphaproteobacteria</taxon>
        <taxon>Sphingomonadales</taxon>
        <taxon>Sphingomonadaceae</taxon>
        <taxon>Novosphingobium</taxon>
    </lineage>
</organism>
<dbReference type="InterPro" id="IPR052512">
    <property type="entry name" value="4CMD/NDH-1_regulator"/>
</dbReference>
<name>A0ABQ2JZT4_9SPHN</name>
<evidence type="ECO:0000259" key="1">
    <source>
        <dbReference type="Pfam" id="PF02627"/>
    </source>
</evidence>
<proteinExistence type="predicted"/>
<dbReference type="PANTHER" id="PTHR33570:SF2">
    <property type="entry name" value="CARBOXYMUCONOLACTONE DECARBOXYLASE-LIKE DOMAIN-CONTAINING PROTEIN"/>
    <property type="match status" value="1"/>
</dbReference>
<dbReference type="Proteomes" id="UP000605099">
    <property type="component" value="Unassembled WGS sequence"/>
</dbReference>
<feature type="domain" description="Carboxymuconolactone decarboxylase-like" evidence="1">
    <location>
        <begin position="163"/>
        <end position="240"/>
    </location>
</feature>
<sequence>MTTLNAQKRSERGTEIALQALGRQGSMPATPVEASWRDFIFAEVWSRPGLDRRSRYLVSIASAASTNGPCDVIDDYVRGALLSGDLTQEELREAALHLAVYAGWSRGVELDRAISRVVKDSGGELSHFAPIREGKWDPQVRVQEGIDEFDAVMGFPGPPPVTPYFEAGIDNFVFGEMWKRSALDQRSRRWVTLVGVSESCAPTPIRTHFYAAMASGNCSAAELQEFVLQYAVHAGWPKASVIQAAVSAMAKNYTAGLPWDA</sequence>
<keyword evidence="3" id="KW-1185">Reference proteome</keyword>
<accession>A0ABQ2JZT4</accession>
<comment type="caution">
    <text evidence="2">The sequence shown here is derived from an EMBL/GenBank/DDBJ whole genome shotgun (WGS) entry which is preliminary data.</text>
</comment>
<dbReference type="SUPFAM" id="SSF69118">
    <property type="entry name" value="AhpD-like"/>
    <property type="match status" value="1"/>
</dbReference>
<gene>
    <name evidence="2" type="primary">pcaC</name>
    <name evidence="2" type="ORF">GCM10011349_45770</name>
</gene>
<feature type="domain" description="Carboxymuconolactone decarboxylase-like" evidence="1">
    <location>
        <begin position="34"/>
        <end position="106"/>
    </location>
</feature>
<evidence type="ECO:0000313" key="2">
    <source>
        <dbReference type="EMBL" id="GGN62267.1"/>
    </source>
</evidence>
<dbReference type="RefSeq" id="WP_188823689.1">
    <property type="nucleotide sequence ID" value="NZ_BMLK01000044.1"/>
</dbReference>
<evidence type="ECO:0000313" key="3">
    <source>
        <dbReference type="Proteomes" id="UP000605099"/>
    </source>
</evidence>
<dbReference type="Pfam" id="PF02627">
    <property type="entry name" value="CMD"/>
    <property type="match status" value="2"/>
</dbReference>
<protein>
    <recommendedName>
        <fullName evidence="1">Carboxymuconolactone decarboxylase-like domain-containing protein</fullName>
    </recommendedName>
</protein>
<reference evidence="3" key="1">
    <citation type="journal article" date="2019" name="Int. J. Syst. Evol. Microbiol.">
        <title>The Global Catalogue of Microorganisms (GCM) 10K type strain sequencing project: providing services to taxonomists for standard genome sequencing and annotation.</title>
        <authorList>
            <consortium name="The Broad Institute Genomics Platform"/>
            <consortium name="The Broad Institute Genome Sequencing Center for Infectious Disease"/>
            <person name="Wu L."/>
            <person name="Ma J."/>
        </authorList>
    </citation>
    <scope>NUCLEOTIDE SEQUENCE [LARGE SCALE GENOMIC DNA]</scope>
    <source>
        <strain evidence="3">CGMCC 1.6784</strain>
    </source>
</reference>
<dbReference type="Gene3D" id="1.20.1290.10">
    <property type="entry name" value="AhpD-like"/>
    <property type="match status" value="1"/>
</dbReference>
<dbReference type="InterPro" id="IPR029032">
    <property type="entry name" value="AhpD-like"/>
</dbReference>
<dbReference type="PANTHER" id="PTHR33570">
    <property type="entry name" value="4-CARBOXYMUCONOLACTONE DECARBOXYLASE FAMILY PROTEIN"/>
    <property type="match status" value="1"/>
</dbReference>
<dbReference type="EMBL" id="BMLK01000044">
    <property type="protein sequence ID" value="GGN62267.1"/>
    <property type="molecule type" value="Genomic_DNA"/>
</dbReference>
<dbReference type="InterPro" id="IPR003779">
    <property type="entry name" value="CMD-like"/>
</dbReference>